<keyword evidence="2" id="KW-0496">Mitochondrion</keyword>
<dbReference type="AlphaFoldDB" id="A0A7L4XTI9"/>
<dbReference type="EMBL" id="MK007965">
    <property type="protein sequence ID" value="QGT15728.1"/>
    <property type="molecule type" value="Genomic_DNA"/>
</dbReference>
<accession>A0A7L4XTI9</accession>
<name>A0A7L4XTI9_9CRUS</name>
<feature type="transmembrane region" description="Helical" evidence="1">
    <location>
        <begin position="6"/>
        <end position="30"/>
    </location>
</feature>
<evidence type="ECO:0000256" key="1">
    <source>
        <dbReference type="SAM" id="Phobius"/>
    </source>
</evidence>
<organism evidence="2">
    <name type="scientific">Tachaea chinensis</name>
    <dbReference type="NCBI Taxonomy" id="1862870"/>
    <lineage>
        <taxon>Eukaryota</taxon>
        <taxon>Metazoa</taxon>
        <taxon>Ecdysozoa</taxon>
        <taxon>Arthropoda</taxon>
        <taxon>Crustacea</taxon>
        <taxon>Multicrustacea</taxon>
        <taxon>Malacostraca</taxon>
        <taxon>Eumalacostraca</taxon>
        <taxon>Peracarida</taxon>
        <taxon>Isopoda</taxon>
        <taxon>Corallanidae</taxon>
        <taxon>Tachaea</taxon>
    </lineage>
</organism>
<protein>
    <submittedName>
        <fullName evidence="2">ATP synthase F0 subunit 8</fullName>
    </submittedName>
</protein>
<keyword evidence="1" id="KW-1133">Transmembrane helix</keyword>
<geneLocation type="mitochondrion" evidence="2"/>
<evidence type="ECO:0000313" key="2">
    <source>
        <dbReference type="EMBL" id="QGT15728.1"/>
    </source>
</evidence>
<reference evidence="2" key="1">
    <citation type="submission" date="2018-10" db="EMBL/GenBank/DDBJ databases">
        <title>Complete mitochondrial genome of Tachaea chinensis Thielemann (Crustacea: Isopoda: Corallanidae).</title>
        <authorList>
            <person name="Zhao Y."/>
            <person name="Zhu X."/>
            <person name="Li Y."/>
        </authorList>
    </citation>
    <scope>NUCLEOTIDE SEQUENCE</scope>
</reference>
<gene>
    <name evidence="2" type="primary">atp8</name>
</gene>
<keyword evidence="1" id="KW-0812">Transmembrane</keyword>
<keyword evidence="1" id="KW-0472">Membrane</keyword>
<sequence>MPQMAPMMWLIYFVIFILFLLLYNTMIMFLPHLNSSSNIKLPSNNNYFMLKW</sequence>
<proteinExistence type="predicted"/>